<dbReference type="GO" id="GO:0008017">
    <property type="term" value="F:microtubule binding"/>
    <property type="evidence" value="ECO:0007669"/>
    <property type="project" value="InterPro"/>
</dbReference>
<feature type="compositionally biased region" description="Polar residues" evidence="6">
    <location>
        <begin position="302"/>
        <end position="311"/>
    </location>
</feature>
<keyword evidence="5" id="KW-0206">Cytoskeleton</keyword>
<evidence type="ECO:0000256" key="4">
    <source>
        <dbReference type="ARBA" id="ARBA00022701"/>
    </source>
</evidence>
<keyword evidence="3" id="KW-0963">Cytoplasm</keyword>
<comment type="subcellular location">
    <subcellularLocation>
        <location evidence="1">Cytoplasm</location>
        <location evidence="1">Cytoskeleton</location>
    </subcellularLocation>
</comment>
<keyword evidence="4" id="KW-0493">Microtubule</keyword>
<feature type="compositionally biased region" description="Basic and acidic residues" evidence="6">
    <location>
        <begin position="402"/>
        <end position="416"/>
    </location>
</feature>
<evidence type="ECO:0000313" key="8">
    <source>
        <dbReference type="EMBL" id="EFJ06959.1"/>
    </source>
</evidence>
<feature type="compositionally biased region" description="Polar residues" evidence="6">
    <location>
        <begin position="272"/>
        <end position="285"/>
    </location>
</feature>
<name>D8T8P5_SELML</name>
<dbReference type="Gramene" id="EFJ06959">
    <property type="protein sequence ID" value="EFJ06959"/>
    <property type="gene ID" value="SELMODRAFT_430207"/>
</dbReference>
<dbReference type="PANTHER" id="PTHR46372:SF2">
    <property type="entry name" value="PROTEIN WVD2-LIKE 3"/>
    <property type="match status" value="1"/>
</dbReference>
<organism evidence="9">
    <name type="scientific">Selaginella moellendorffii</name>
    <name type="common">Spikemoss</name>
    <dbReference type="NCBI Taxonomy" id="88036"/>
    <lineage>
        <taxon>Eukaryota</taxon>
        <taxon>Viridiplantae</taxon>
        <taxon>Streptophyta</taxon>
        <taxon>Embryophyta</taxon>
        <taxon>Tracheophyta</taxon>
        <taxon>Lycopodiopsida</taxon>
        <taxon>Selaginellales</taxon>
        <taxon>Selaginellaceae</taxon>
        <taxon>Selaginella</taxon>
    </lineage>
</organism>
<dbReference type="HOGENOM" id="CLU_621744_0_0_1"/>
<dbReference type="Proteomes" id="UP000001514">
    <property type="component" value="Unassembled WGS sequence"/>
</dbReference>
<protein>
    <recommendedName>
        <fullName evidence="7">TPX2 C-terminal domain-containing protein</fullName>
    </recommendedName>
</protein>
<proteinExistence type="inferred from homology"/>
<feature type="region of interest" description="Disordered" evidence="6">
    <location>
        <begin position="1"/>
        <end position="26"/>
    </location>
</feature>
<feature type="domain" description="TPX2 C-terminal" evidence="7">
    <location>
        <begin position="314"/>
        <end position="391"/>
    </location>
</feature>
<feature type="compositionally biased region" description="Low complexity" evidence="6">
    <location>
        <begin position="423"/>
        <end position="441"/>
    </location>
</feature>
<evidence type="ECO:0000256" key="5">
    <source>
        <dbReference type="ARBA" id="ARBA00023212"/>
    </source>
</evidence>
<dbReference type="AlphaFoldDB" id="D8T8P5"/>
<sequence length="441" mass="48039">MGAFSCDSSPGKKISGAGHSDQIAPEKEGVSIFFGRSSIETVKNLAVTRWNSIPKEFQEDVSRAASPGSVARKAAFFDHYIRTVSLEKKAVSGDQEPMAQLEEHEEHAEQEEGEEQEEEKEEKKEEEEEKEGAVEYTNDPEERMDQVEGHEEQEPLASALATQVDVQCPMESAIYSEQQTTMNSKEEVDEESTNSTVFSAKTLQAADLSLANKKTILKGETGVKNDATAPASVLAAASQSRKTKSARASATEQQVINKWNSKQGLIPGVRATQVTSKTTTEQLTGKKSVAPPSSKDKEKSTRLNGSGTATANGFAFKSNERAQKRKESALEQFNRRMEEKQSAKAAEKSKIQAKTQEETQAEIKELRRGLNFKATPMPGFYQEPSTKPDVRKANPRASKSQPHNDHPSHHLNKSKDTPAGAPSKQGAKQIGGSSSSAIAVS</sequence>
<feature type="compositionally biased region" description="Acidic residues" evidence="6">
    <location>
        <begin position="108"/>
        <end position="130"/>
    </location>
</feature>
<accession>D8T8P5</accession>
<evidence type="ECO:0000256" key="6">
    <source>
        <dbReference type="SAM" id="MobiDB-lite"/>
    </source>
</evidence>
<comment type="similarity">
    <text evidence="2">Belongs to the TPX2 family.</text>
</comment>
<dbReference type="InterPro" id="IPR027329">
    <property type="entry name" value="TPX2_C"/>
</dbReference>
<dbReference type="KEGG" id="smo:SELMODRAFT_430207"/>
<feature type="compositionally biased region" description="Basic and acidic residues" evidence="6">
    <location>
        <begin position="140"/>
        <end position="153"/>
    </location>
</feature>
<keyword evidence="9" id="KW-1185">Reference proteome</keyword>
<dbReference type="InParanoid" id="D8T8P5"/>
<evidence type="ECO:0000313" key="9">
    <source>
        <dbReference type="Proteomes" id="UP000001514"/>
    </source>
</evidence>
<dbReference type="PANTHER" id="PTHR46372">
    <property type="entry name" value="PROTEIN WVD2-LIKE 3"/>
    <property type="match status" value="1"/>
</dbReference>
<gene>
    <name evidence="8" type="ORF">SELMODRAFT_430207</name>
</gene>
<dbReference type="FunCoup" id="D8T8P5">
    <property type="interactions" value="861"/>
</dbReference>
<feature type="region of interest" description="Disordered" evidence="6">
    <location>
        <begin position="267"/>
        <end position="441"/>
    </location>
</feature>
<feature type="compositionally biased region" description="Basic and acidic residues" evidence="6">
    <location>
        <begin position="318"/>
        <end position="368"/>
    </location>
</feature>
<dbReference type="GO" id="GO:0005874">
    <property type="term" value="C:microtubule"/>
    <property type="evidence" value="ECO:0007669"/>
    <property type="project" value="UniProtKB-KW"/>
</dbReference>
<evidence type="ECO:0000256" key="2">
    <source>
        <dbReference type="ARBA" id="ARBA00005885"/>
    </source>
</evidence>
<dbReference type="GO" id="GO:0000226">
    <property type="term" value="P:microtubule cytoskeleton organization"/>
    <property type="evidence" value="ECO:0007669"/>
    <property type="project" value="InterPro"/>
</dbReference>
<evidence type="ECO:0000256" key="1">
    <source>
        <dbReference type="ARBA" id="ARBA00004245"/>
    </source>
</evidence>
<dbReference type="InterPro" id="IPR044806">
    <property type="entry name" value="WVD2/WDL1-4"/>
</dbReference>
<dbReference type="eggNOG" id="ENOG502QQEQ">
    <property type="taxonomic scope" value="Eukaryota"/>
</dbReference>
<dbReference type="EMBL" id="GL377691">
    <property type="protein sequence ID" value="EFJ06959.1"/>
    <property type="molecule type" value="Genomic_DNA"/>
</dbReference>
<evidence type="ECO:0000259" key="7">
    <source>
        <dbReference type="Pfam" id="PF06886"/>
    </source>
</evidence>
<evidence type="ECO:0000256" key="3">
    <source>
        <dbReference type="ARBA" id="ARBA00022490"/>
    </source>
</evidence>
<reference evidence="8 9" key="1">
    <citation type="journal article" date="2011" name="Science">
        <title>The Selaginella genome identifies genetic changes associated with the evolution of vascular plants.</title>
        <authorList>
            <person name="Banks J.A."/>
            <person name="Nishiyama T."/>
            <person name="Hasebe M."/>
            <person name="Bowman J.L."/>
            <person name="Gribskov M."/>
            <person name="dePamphilis C."/>
            <person name="Albert V.A."/>
            <person name="Aono N."/>
            <person name="Aoyama T."/>
            <person name="Ambrose B.A."/>
            <person name="Ashton N.W."/>
            <person name="Axtell M.J."/>
            <person name="Barker E."/>
            <person name="Barker M.S."/>
            <person name="Bennetzen J.L."/>
            <person name="Bonawitz N.D."/>
            <person name="Chapple C."/>
            <person name="Cheng C."/>
            <person name="Correa L.G."/>
            <person name="Dacre M."/>
            <person name="DeBarry J."/>
            <person name="Dreyer I."/>
            <person name="Elias M."/>
            <person name="Engstrom E.M."/>
            <person name="Estelle M."/>
            <person name="Feng L."/>
            <person name="Finet C."/>
            <person name="Floyd S.K."/>
            <person name="Frommer W.B."/>
            <person name="Fujita T."/>
            <person name="Gramzow L."/>
            <person name="Gutensohn M."/>
            <person name="Harholt J."/>
            <person name="Hattori M."/>
            <person name="Heyl A."/>
            <person name="Hirai T."/>
            <person name="Hiwatashi Y."/>
            <person name="Ishikawa M."/>
            <person name="Iwata M."/>
            <person name="Karol K.G."/>
            <person name="Koehler B."/>
            <person name="Kolukisaoglu U."/>
            <person name="Kubo M."/>
            <person name="Kurata T."/>
            <person name="Lalonde S."/>
            <person name="Li K."/>
            <person name="Li Y."/>
            <person name="Litt A."/>
            <person name="Lyons E."/>
            <person name="Manning G."/>
            <person name="Maruyama T."/>
            <person name="Michael T.P."/>
            <person name="Mikami K."/>
            <person name="Miyazaki S."/>
            <person name="Morinaga S."/>
            <person name="Murata T."/>
            <person name="Mueller-Roeber B."/>
            <person name="Nelson D.R."/>
            <person name="Obara M."/>
            <person name="Oguri Y."/>
            <person name="Olmstead R.G."/>
            <person name="Onodera N."/>
            <person name="Petersen B.L."/>
            <person name="Pils B."/>
            <person name="Prigge M."/>
            <person name="Rensing S.A."/>
            <person name="Riano-Pachon D.M."/>
            <person name="Roberts A.W."/>
            <person name="Sato Y."/>
            <person name="Scheller H.V."/>
            <person name="Schulz B."/>
            <person name="Schulz C."/>
            <person name="Shakirov E.V."/>
            <person name="Shibagaki N."/>
            <person name="Shinohara N."/>
            <person name="Shippen D.E."/>
            <person name="Soerensen I."/>
            <person name="Sotooka R."/>
            <person name="Sugimoto N."/>
            <person name="Sugita M."/>
            <person name="Sumikawa N."/>
            <person name="Tanurdzic M."/>
            <person name="Theissen G."/>
            <person name="Ulvskov P."/>
            <person name="Wakazuki S."/>
            <person name="Weng J.K."/>
            <person name="Willats W.W."/>
            <person name="Wipf D."/>
            <person name="Wolf P.G."/>
            <person name="Yang L."/>
            <person name="Zimmer A.D."/>
            <person name="Zhu Q."/>
            <person name="Mitros T."/>
            <person name="Hellsten U."/>
            <person name="Loque D."/>
            <person name="Otillar R."/>
            <person name="Salamov A."/>
            <person name="Schmutz J."/>
            <person name="Shapiro H."/>
            <person name="Lindquist E."/>
            <person name="Lucas S."/>
            <person name="Rokhsar D."/>
            <person name="Grigoriev I.V."/>
        </authorList>
    </citation>
    <scope>NUCLEOTIDE SEQUENCE [LARGE SCALE GENOMIC DNA]</scope>
</reference>
<dbReference type="Pfam" id="PF06886">
    <property type="entry name" value="TPX2"/>
    <property type="match status" value="1"/>
</dbReference>
<feature type="region of interest" description="Disordered" evidence="6">
    <location>
        <begin position="89"/>
        <end position="164"/>
    </location>
</feature>